<proteinExistence type="predicted"/>
<name>A0A4Y2E4B5_ARAVE</name>
<comment type="caution">
    <text evidence="1">The sequence shown here is derived from an EMBL/GenBank/DDBJ whole genome shotgun (WGS) entry which is preliminary data.</text>
</comment>
<reference evidence="1 2" key="1">
    <citation type="journal article" date="2019" name="Sci. Rep.">
        <title>Orb-weaving spider Araneus ventricosus genome elucidates the spidroin gene catalogue.</title>
        <authorList>
            <person name="Kono N."/>
            <person name="Nakamura H."/>
            <person name="Ohtoshi R."/>
            <person name="Moran D.A.P."/>
            <person name="Shinohara A."/>
            <person name="Yoshida Y."/>
            <person name="Fujiwara M."/>
            <person name="Mori M."/>
            <person name="Tomita M."/>
            <person name="Arakawa K."/>
        </authorList>
    </citation>
    <scope>NUCLEOTIDE SEQUENCE [LARGE SCALE GENOMIC DNA]</scope>
</reference>
<dbReference type="AlphaFoldDB" id="A0A4Y2E4B5"/>
<gene>
    <name evidence="1" type="ORF">AVEN_144454_1</name>
</gene>
<dbReference type="EMBL" id="BGPR01000484">
    <property type="protein sequence ID" value="GBM22675.1"/>
    <property type="molecule type" value="Genomic_DNA"/>
</dbReference>
<accession>A0A4Y2E4B5</accession>
<protein>
    <submittedName>
        <fullName evidence="1">Uncharacterized protein</fullName>
    </submittedName>
</protein>
<evidence type="ECO:0000313" key="2">
    <source>
        <dbReference type="Proteomes" id="UP000499080"/>
    </source>
</evidence>
<dbReference type="Proteomes" id="UP000499080">
    <property type="component" value="Unassembled WGS sequence"/>
</dbReference>
<organism evidence="1 2">
    <name type="scientific">Araneus ventricosus</name>
    <name type="common">Orbweaver spider</name>
    <name type="synonym">Epeira ventricosa</name>
    <dbReference type="NCBI Taxonomy" id="182803"/>
    <lineage>
        <taxon>Eukaryota</taxon>
        <taxon>Metazoa</taxon>
        <taxon>Ecdysozoa</taxon>
        <taxon>Arthropoda</taxon>
        <taxon>Chelicerata</taxon>
        <taxon>Arachnida</taxon>
        <taxon>Araneae</taxon>
        <taxon>Araneomorphae</taxon>
        <taxon>Entelegynae</taxon>
        <taxon>Araneoidea</taxon>
        <taxon>Araneidae</taxon>
        <taxon>Araneus</taxon>
    </lineage>
</organism>
<keyword evidence="2" id="KW-1185">Reference proteome</keyword>
<sequence length="161" mass="18582">MSNGLSAVCFRGLCPTYLSECVGAYYYSTSCRPVKNIVPTFIKIDSAVSNVLSISPFDTFKRLSSPSRAVEFRVYLTLQYFTNNWFMKYICIPNFSEIAKHVQDAFYCRYLGFAPYTLRDSVRACYAYYATNWVNEEHVYQVSSKSLQPFGVMLEQTYINI</sequence>
<evidence type="ECO:0000313" key="1">
    <source>
        <dbReference type="EMBL" id="GBM22675.1"/>
    </source>
</evidence>